<dbReference type="AlphaFoldDB" id="A0A4Y7KL99"/>
<evidence type="ECO:0000313" key="2">
    <source>
        <dbReference type="EMBL" id="RZC72729.1"/>
    </source>
</evidence>
<sequence>STRKEENLDSQRSILPSATFLEKTRTLAAVPTNFTSNMVKENNREEIVDLFLRIGLDANNTVANNKVTSNLIAVIEEAAVTDDGCSKAVGNLLYTVATKFPANALVHRPTLLEYIVSNKIKSPAQLEAAHAYLGCLGSENLHLNEFEEACGVRVEVSLEEIEYAVSMVFEKKGYHLGDALSV</sequence>
<protein>
    <recommendedName>
        <fullName evidence="1">Glutaminyl-tRNA synthetase class Ib non-specific RNA-binding domain-containing protein</fullName>
    </recommendedName>
</protein>
<proteinExistence type="predicted"/>
<dbReference type="STRING" id="3469.A0A4Y7KL99"/>
<evidence type="ECO:0000313" key="3">
    <source>
        <dbReference type="Proteomes" id="UP000316621"/>
    </source>
</evidence>
<evidence type="ECO:0000259" key="1">
    <source>
        <dbReference type="Pfam" id="PF04558"/>
    </source>
</evidence>
<dbReference type="GO" id="GO:0004812">
    <property type="term" value="F:aminoacyl-tRNA ligase activity"/>
    <property type="evidence" value="ECO:0007669"/>
    <property type="project" value="InterPro"/>
</dbReference>
<dbReference type="GO" id="GO:0005524">
    <property type="term" value="F:ATP binding"/>
    <property type="evidence" value="ECO:0007669"/>
    <property type="project" value="InterPro"/>
</dbReference>
<keyword evidence="3" id="KW-1185">Reference proteome</keyword>
<feature type="non-terminal residue" evidence="2">
    <location>
        <position position="1"/>
    </location>
</feature>
<dbReference type="Pfam" id="PF04558">
    <property type="entry name" value="tRNA_synt_1c_R1"/>
    <property type="match status" value="1"/>
</dbReference>
<dbReference type="Proteomes" id="UP000316621">
    <property type="component" value="Chromosome 8"/>
</dbReference>
<dbReference type="InterPro" id="IPR042558">
    <property type="entry name" value="Gln-tRNA-synth_Ib_RNA-bd_N_1"/>
</dbReference>
<dbReference type="EMBL" id="CM010722">
    <property type="protein sequence ID" value="RZC72729.1"/>
    <property type="molecule type" value="Genomic_DNA"/>
</dbReference>
<organism evidence="2 3">
    <name type="scientific">Papaver somniferum</name>
    <name type="common">Opium poppy</name>
    <dbReference type="NCBI Taxonomy" id="3469"/>
    <lineage>
        <taxon>Eukaryota</taxon>
        <taxon>Viridiplantae</taxon>
        <taxon>Streptophyta</taxon>
        <taxon>Embryophyta</taxon>
        <taxon>Tracheophyta</taxon>
        <taxon>Spermatophyta</taxon>
        <taxon>Magnoliopsida</taxon>
        <taxon>Ranunculales</taxon>
        <taxon>Papaveraceae</taxon>
        <taxon>Papaveroideae</taxon>
        <taxon>Papaver</taxon>
    </lineage>
</organism>
<dbReference type="GO" id="GO:0005737">
    <property type="term" value="C:cytoplasm"/>
    <property type="evidence" value="ECO:0007669"/>
    <property type="project" value="InterPro"/>
</dbReference>
<dbReference type="Gene3D" id="1.10.8.1290">
    <property type="entry name" value="Glutaminyl-tRNA synthetase, non-specific RNA binding region part 1, domain 1"/>
    <property type="match status" value="1"/>
</dbReference>
<gene>
    <name evidence="2" type="ORF">C5167_048210</name>
</gene>
<dbReference type="OMA" id="NMVKENN"/>
<reference evidence="2 3" key="1">
    <citation type="journal article" date="2018" name="Science">
        <title>The opium poppy genome and morphinan production.</title>
        <authorList>
            <person name="Guo L."/>
            <person name="Winzer T."/>
            <person name="Yang X."/>
            <person name="Li Y."/>
            <person name="Ning Z."/>
            <person name="He Z."/>
            <person name="Teodor R."/>
            <person name="Lu Y."/>
            <person name="Bowser T.A."/>
            <person name="Graham I.A."/>
            <person name="Ye K."/>
        </authorList>
    </citation>
    <scope>NUCLEOTIDE SEQUENCE [LARGE SCALE GENOMIC DNA]</scope>
    <source>
        <strain evidence="3">cv. HN1</strain>
        <tissue evidence="2">Leaves</tissue>
    </source>
</reference>
<feature type="domain" description="Glutaminyl-tRNA synthetase class Ib non-specific RNA-binding" evidence="1">
    <location>
        <begin position="45"/>
        <end position="172"/>
    </location>
</feature>
<dbReference type="Gramene" id="RZC72729">
    <property type="protein sequence ID" value="RZC72729"/>
    <property type="gene ID" value="C5167_048210"/>
</dbReference>
<name>A0A4Y7KL99_PAPSO</name>
<dbReference type="FunFam" id="1.10.8.1290:FF:000002">
    <property type="entry name" value="Glutamine--tRNA ligase cytoplasmic"/>
    <property type="match status" value="1"/>
</dbReference>
<accession>A0A4Y7KL99</accession>
<dbReference type="GO" id="GO:0006418">
    <property type="term" value="P:tRNA aminoacylation for protein translation"/>
    <property type="evidence" value="ECO:0007669"/>
    <property type="project" value="InterPro"/>
</dbReference>
<dbReference type="InterPro" id="IPR007639">
    <property type="entry name" value="Gln-tRNA-synth_Ib_RNA-bd_N"/>
</dbReference>